<name>A0ACD3B8M2_9AGAR</name>
<accession>A0ACD3B8M2</accession>
<sequence>MFWKARDLQFYPFKVLLPNAYWNGIDQQWKEWSLKDQKVQIAANILDTSGSSVDLFPLYDQIRNSDRPLTSHDKEAVQDFVQQIKNDIDILHERITGTIEELSNLCRQLNEDSCRLIQKSSQVELCDYLISPPVHLPNDILERIFLACVESNGSLEPHPNAPPFQLAAVCYRWRMVACSTPTLWDRIHVKYSSAQPSLGLRYLKPAKTFLQRGRYPSISLDFPFEVAQMAIFFSFIKSSSLQFKRLNIESNFKNEGWLAAFAGRCDDLEEFFFVGAQNLMEIPYPGIKRLYLSSLPDRANTSLTMSTA</sequence>
<protein>
    <submittedName>
        <fullName evidence="1">Uncharacterized protein</fullName>
    </submittedName>
</protein>
<proteinExistence type="predicted"/>
<organism evidence="1 2">
    <name type="scientific">Pluteus cervinus</name>
    <dbReference type="NCBI Taxonomy" id="181527"/>
    <lineage>
        <taxon>Eukaryota</taxon>
        <taxon>Fungi</taxon>
        <taxon>Dikarya</taxon>
        <taxon>Basidiomycota</taxon>
        <taxon>Agaricomycotina</taxon>
        <taxon>Agaricomycetes</taxon>
        <taxon>Agaricomycetidae</taxon>
        <taxon>Agaricales</taxon>
        <taxon>Pluteineae</taxon>
        <taxon>Pluteaceae</taxon>
        <taxon>Pluteus</taxon>
    </lineage>
</organism>
<dbReference type="Proteomes" id="UP000308600">
    <property type="component" value="Unassembled WGS sequence"/>
</dbReference>
<dbReference type="EMBL" id="ML208267">
    <property type="protein sequence ID" value="TFK74663.1"/>
    <property type="molecule type" value="Genomic_DNA"/>
</dbReference>
<keyword evidence="2" id="KW-1185">Reference proteome</keyword>
<gene>
    <name evidence="1" type="ORF">BDN72DRAFT_671420</name>
</gene>
<evidence type="ECO:0000313" key="1">
    <source>
        <dbReference type="EMBL" id="TFK74663.1"/>
    </source>
</evidence>
<reference evidence="1 2" key="1">
    <citation type="journal article" date="2019" name="Nat. Ecol. Evol.">
        <title>Megaphylogeny resolves global patterns of mushroom evolution.</title>
        <authorList>
            <person name="Varga T."/>
            <person name="Krizsan K."/>
            <person name="Foldi C."/>
            <person name="Dima B."/>
            <person name="Sanchez-Garcia M."/>
            <person name="Sanchez-Ramirez S."/>
            <person name="Szollosi G.J."/>
            <person name="Szarkandi J.G."/>
            <person name="Papp V."/>
            <person name="Albert L."/>
            <person name="Andreopoulos W."/>
            <person name="Angelini C."/>
            <person name="Antonin V."/>
            <person name="Barry K.W."/>
            <person name="Bougher N.L."/>
            <person name="Buchanan P."/>
            <person name="Buyck B."/>
            <person name="Bense V."/>
            <person name="Catcheside P."/>
            <person name="Chovatia M."/>
            <person name="Cooper J."/>
            <person name="Damon W."/>
            <person name="Desjardin D."/>
            <person name="Finy P."/>
            <person name="Geml J."/>
            <person name="Haridas S."/>
            <person name="Hughes K."/>
            <person name="Justo A."/>
            <person name="Karasinski D."/>
            <person name="Kautmanova I."/>
            <person name="Kiss B."/>
            <person name="Kocsube S."/>
            <person name="Kotiranta H."/>
            <person name="LaButti K.M."/>
            <person name="Lechner B.E."/>
            <person name="Liimatainen K."/>
            <person name="Lipzen A."/>
            <person name="Lukacs Z."/>
            <person name="Mihaltcheva S."/>
            <person name="Morgado L.N."/>
            <person name="Niskanen T."/>
            <person name="Noordeloos M.E."/>
            <person name="Ohm R.A."/>
            <person name="Ortiz-Santana B."/>
            <person name="Ovrebo C."/>
            <person name="Racz N."/>
            <person name="Riley R."/>
            <person name="Savchenko A."/>
            <person name="Shiryaev A."/>
            <person name="Soop K."/>
            <person name="Spirin V."/>
            <person name="Szebenyi C."/>
            <person name="Tomsovsky M."/>
            <person name="Tulloss R.E."/>
            <person name="Uehling J."/>
            <person name="Grigoriev I.V."/>
            <person name="Vagvolgyi C."/>
            <person name="Papp T."/>
            <person name="Martin F.M."/>
            <person name="Miettinen O."/>
            <person name="Hibbett D.S."/>
            <person name="Nagy L.G."/>
        </authorList>
    </citation>
    <scope>NUCLEOTIDE SEQUENCE [LARGE SCALE GENOMIC DNA]</scope>
    <source>
        <strain evidence="1 2">NL-1719</strain>
    </source>
</reference>
<evidence type="ECO:0000313" key="2">
    <source>
        <dbReference type="Proteomes" id="UP000308600"/>
    </source>
</evidence>